<dbReference type="Proteomes" id="UP000018855">
    <property type="component" value="Unassembled WGS sequence"/>
</dbReference>
<sequence>MEYYAYAFPLPYHATVQIRALLPHLHDGLRDHTES</sequence>
<evidence type="ECO:0000313" key="2">
    <source>
        <dbReference type="Proteomes" id="UP000018855"/>
    </source>
</evidence>
<evidence type="ECO:0000313" key="1">
    <source>
        <dbReference type="EMBL" id="ETI97141.1"/>
    </source>
</evidence>
<protein>
    <submittedName>
        <fullName evidence="1">Uncharacterized protein</fullName>
    </submittedName>
</protein>
<organism evidence="1 2">
    <name type="scientific">Veillonella dispar DORA_11</name>
    <dbReference type="NCBI Taxonomy" id="1403949"/>
    <lineage>
        <taxon>Bacteria</taxon>
        <taxon>Bacillati</taxon>
        <taxon>Bacillota</taxon>
        <taxon>Negativicutes</taxon>
        <taxon>Veillonellales</taxon>
        <taxon>Veillonellaceae</taxon>
        <taxon>Veillonella</taxon>
    </lineage>
</organism>
<dbReference type="EMBL" id="AZMJ01000600">
    <property type="protein sequence ID" value="ETI97141.1"/>
    <property type="molecule type" value="Genomic_DNA"/>
</dbReference>
<gene>
    <name evidence="1" type="ORF">Q619_VDC00600G0137</name>
</gene>
<accession>W1UTN9</accession>
<reference evidence="1 2" key="1">
    <citation type="submission" date="2013-12" db="EMBL/GenBank/DDBJ databases">
        <title>A Varibaculum cambriense genome reconstructed from a premature infant gut community with otherwise low bacterial novelty that shifts toward anaerobic metabolism during the third week of life.</title>
        <authorList>
            <person name="Brown C.T."/>
            <person name="Sharon I."/>
            <person name="Thomas B.C."/>
            <person name="Castelle C.J."/>
            <person name="Morowitz M.J."/>
            <person name="Banfield J.F."/>
        </authorList>
    </citation>
    <scope>NUCLEOTIDE SEQUENCE [LARGE SCALE GENOMIC DNA]</scope>
    <source>
        <strain evidence="2">DORA_11</strain>
    </source>
</reference>
<comment type="caution">
    <text evidence="1">The sequence shown here is derived from an EMBL/GenBank/DDBJ whole genome shotgun (WGS) entry which is preliminary data.</text>
</comment>
<proteinExistence type="predicted"/>
<dbReference type="AlphaFoldDB" id="W1UTN9"/>
<name>W1UTN9_9FIRM</name>